<dbReference type="Proteomes" id="UP001295444">
    <property type="component" value="Chromosome 04"/>
</dbReference>
<sequence length="55" mass="6429">MPPKGDSHYTQEYLVIVSYNVGALNIREKHTHPLMDLKRFRTAIAFIQETHFQEG</sequence>
<proteinExistence type="predicted"/>
<feature type="non-terminal residue" evidence="1">
    <location>
        <position position="55"/>
    </location>
</feature>
<organism evidence="1 2">
    <name type="scientific">Pelobates cultripes</name>
    <name type="common">Western spadefoot toad</name>
    <dbReference type="NCBI Taxonomy" id="61616"/>
    <lineage>
        <taxon>Eukaryota</taxon>
        <taxon>Metazoa</taxon>
        <taxon>Chordata</taxon>
        <taxon>Craniata</taxon>
        <taxon>Vertebrata</taxon>
        <taxon>Euteleostomi</taxon>
        <taxon>Amphibia</taxon>
        <taxon>Batrachia</taxon>
        <taxon>Anura</taxon>
        <taxon>Pelobatoidea</taxon>
        <taxon>Pelobatidae</taxon>
        <taxon>Pelobates</taxon>
    </lineage>
</organism>
<dbReference type="EMBL" id="OW240915">
    <property type="protein sequence ID" value="CAH2283095.1"/>
    <property type="molecule type" value="Genomic_DNA"/>
</dbReference>
<dbReference type="AlphaFoldDB" id="A0AAD1S1E6"/>
<evidence type="ECO:0000313" key="1">
    <source>
        <dbReference type="EMBL" id="CAH2283095.1"/>
    </source>
</evidence>
<protein>
    <submittedName>
        <fullName evidence="1">Uncharacterized protein</fullName>
    </submittedName>
</protein>
<keyword evidence="2" id="KW-1185">Reference proteome</keyword>
<reference evidence="1" key="1">
    <citation type="submission" date="2022-03" db="EMBL/GenBank/DDBJ databases">
        <authorList>
            <person name="Alioto T."/>
            <person name="Alioto T."/>
            <person name="Gomez Garrido J."/>
        </authorList>
    </citation>
    <scope>NUCLEOTIDE SEQUENCE</scope>
</reference>
<gene>
    <name evidence="1" type="ORF">PECUL_23A000971</name>
</gene>
<accession>A0AAD1S1E6</accession>
<name>A0AAD1S1E6_PELCU</name>
<evidence type="ECO:0000313" key="2">
    <source>
        <dbReference type="Proteomes" id="UP001295444"/>
    </source>
</evidence>